<gene>
    <name evidence="1" type="ORF">A4U43_C07F32460</name>
</gene>
<dbReference type="Proteomes" id="UP000243459">
    <property type="component" value="Chromosome 7"/>
</dbReference>
<protein>
    <submittedName>
        <fullName evidence="1">Uncharacterized protein</fullName>
    </submittedName>
</protein>
<evidence type="ECO:0000313" key="1">
    <source>
        <dbReference type="EMBL" id="ONK65002.1"/>
    </source>
</evidence>
<evidence type="ECO:0000313" key="2">
    <source>
        <dbReference type="Proteomes" id="UP000243459"/>
    </source>
</evidence>
<proteinExistence type="predicted"/>
<sequence length="82" mass="8898">MGEEFRKKSEVCPKLLNLMASKERNWIDEEDPSVLSLGYFPKASKPTKRGFLDTVAANTEGCPSSLHAAASVNAARPNSKSS</sequence>
<organism evidence="1 2">
    <name type="scientific">Asparagus officinalis</name>
    <name type="common">Garden asparagus</name>
    <dbReference type="NCBI Taxonomy" id="4686"/>
    <lineage>
        <taxon>Eukaryota</taxon>
        <taxon>Viridiplantae</taxon>
        <taxon>Streptophyta</taxon>
        <taxon>Embryophyta</taxon>
        <taxon>Tracheophyta</taxon>
        <taxon>Spermatophyta</taxon>
        <taxon>Magnoliopsida</taxon>
        <taxon>Liliopsida</taxon>
        <taxon>Asparagales</taxon>
        <taxon>Asparagaceae</taxon>
        <taxon>Asparagoideae</taxon>
        <taxon>Asparagus</taxon>
    </lineage>
</organism>
<dbReference type="AlphaFoldDB" id="A0A5P1EGL5"/>
<dbReference type="EMBL" id="CM007387">
    <property type="protein sequence ID" value="ONK65002.1"/>
    <property type="molecule type" value="Genomic_DNA"/>
</dbReference>
<name>A0A5P1EGL5_ASPOF</name>
<reference evidence="2" key="1">
    <citation type="journal article" date="2017" name="Nat. Commun.">
        <title>The asparagus genome sheds light on the origin and evolution of a young Y chromosome.</title>
        <authorList>
            <person name="Harkess A."/>
            <person name="Zhou J."/>
            <person name="Xu C."/>
            <person name="Bowers J.E."/>
            <person name="Van der Hulst R."/>
            <person name="Ayyampalayam S."/>
            <person name="Mercati F."/>
            <person name="Riccardi P."/>
            <person name="McKain M.R."/>
            <person name="Kakrana A."/>
            <person name="Tang H."/>
            <person name="Ray J."/>
            <person name="Groenendijk J."/>
            <person name="Arikit S."/>
            <person name="Mathioni S.M."/>
            <person name="Nakano M."/>
            <person name="Shan H."/>
            <person name="Telgmann-Rauber A."/>
            <person name="Kanno A."/>
            <person name="Yue Z."/>
            <person name="Chen H."/>
            <person name="Li W."/>
            <person name="Chen Y."/>
            <person name="Xu X."/>
            <person name="Zhang Y."/>
            <person name="Luo S."/>
            <person name="Chen H."/>
            <person name="Gao J."/>
            <person name="Mao Z."/>
            <person name="Pires J.C."/>
            <person name="Luo M."/>
            <person name="Kudrna D."/>
            <person name="Wing R.A."/>
            <person name="Meyers B.C."/>
            <person name="Yi K."/>
            <person name="Kong H."/>
            <person name="Lavrijsen P."/>
            <person name="Sunseri F."/>
            <person name="Falavigna A."/>
            <person name="Ye Y."/>
            <person name="Leebens-Mack J.H."/>
            <person name="Chen G."/>
        </authorList>
    </citation>
    <scope>NUCLEOTIDE SEQUENCE [LARGE SCALE GENOMIC DNA]</scope>
    <source>
        <strain evidence="2">cv. DH0086</strain>
    </source>
</reference>
<dbReference type="Gramene" id="ONK65002">
    <property type="protein sequence ID" value="ONK65002"/>
    <property type="gene ID" value="A4U43_C07F32460"/>
</dbReference>
<accession>A0A5P1EGL5</accession>
<keyword evidence="2" id="KW-1185">Reference proteome</keyword>